<accession>A0A2V4B767</accession>
<dbReference type="OrthoDB" id="4172724at2"/>
<dbReference type="Gene3D" id="1.20.1720.10">
    <property type="entry name" value="Multidrug resistance protein D"/>
    <property type="match status" value="1"/>
</dbReference>
<dbReference type="GO" id="GO:0022857">
    <property type="term" value="F:transmembrane transporter activity"/>
    <property type="evidence" value="ECO:0007669"/>
    <property type="project" value="InterPro"/>
</dbReference>
<dbReference type="Pfam" id="PF07690">
    <property type="entry name" value="MFS_1"/>
    <property type="match status" value="1"/>
</dbReference>
<keyword evidence="6" id="KW-0472">Membrane</keyword>
<gene>
    <name evidence="7" type="ORF">BAY60_01340</name>
</gene>
<dbReference type="AlphaFoldDB" id="A0A2V4B767"/>
<comment type="caution">
    <text evidence="7">The sequence shown here is derived from an EMBL/GenBank/DDBJ whole genome shotgun (WGS) entry which is preliminary data.</text>
</comment>
<keyword evidence="4" id="KW-0812">Transmembrane</keyword>
<organism evidence="7 8">
    <name type="scientific">Prauserella muralis</name>
    <dbReference type="NCBI Taxonomy" id="588067"/>
    <lineage>
        <taxon>Bacteria</taxon>
        <taxon>Bacillati</taxon>
        <taxon>Actinomycetota</taxon>
        <taxon>Actinomycetes</taxon>
        <taxon>Pseudonocardiales</taxon>
        <taxon>Pseudonocardiaceae</taxon>
        <taxon>Prauserella</taxon>
    </lineage>
</organism>
<keyword evidence="2" id="KW-0813">Transport</keyword>
<evidence type="ECO:0000256" key="6">
    <source>
        <dbReference type="ARBA" id="ARBA00023136"/>
    </source>
</evidence>
<dbReference type="SUPFAM" id="SSF103473">
    <property type="entry name" value="MFS general substrate transporter"/>
    <property type="match status" value="1"/>
</dbReference>
<dbReference type="CDD" id="cd17321">
    <property type="entry name" value="MFS_MMR_MDR_like"/>
    <property type="match status" value="1"/>
</dbReference>
<dbReference type="EMBL" id="MASW01000001">
    <property type="protein sequence ID" value="PXY31090.1"/>
    <property type="molecule type" value="Genomic_DNA"/>
</dbReference>
<dbReference type="Gene3D" id="1.20.1250.20">
    <property type="entry name" value="MFS general substrate transporter like domains"/>
    <property type="match status" value="1"/>
</dbReference>
<name>A0A2V4B767_9PSEU</name>
<keyword evidence="8" id="KW-1185">Reference proteome</keyword>
<proteinExistence type="predicted"/>
<dbReference type="GO" id="GO:0005886">
    <property type="term" value="C:plasma membrane"/>
    <property type="evidence" value="ECO:0007669"/>
    <property type="project" value="UniProtKB-SubCell"/>
</dbReference>
<evidence type="ECO:0000256" key="5">
    <source>
        <dbReference type="ARBA" id="ARBA00022989"/>
    </source>
</evidence>
<dbReference type="RefSeq" id="WP_112279115.1">
    <property type="nucleotide sequence ID" value="NZ_MASW01000001.1"/>
</dbReference>
<evidence type="ECO:0000256" key="4">
    <source>
        <dbReference type="ARBA" id="ARBA00022692"/>
    </source>
</evidence>
<reference evidence="7 8" key="1">
    <citation type="submission" date="2016-07" db="EMBL/GenBank/DDBJ databases">
        <title>Draft genome sequence of Prauserella muralis DSM 45305, isolated from a mould-covered wall in an indoor environment.</title>
        <authorList>
            <person name="Ruckert C."/>
            <person name="Albersmeier A."/>
            <person name="Jiang C.-L."/>
            <person name="Jiang Y."/>
            <person name="Kalinowski J."/>
            <person name="Schneider O."/>
            <person name="Winkler A."/>
            <person name="Zotchev S.B."/>
        </authorList>
    </citation>
    <scope>NUCLEOTIDE SEQUENCE [LARGE SCALE GENOMIC DNA]</scope>
    <source>
        <strain evidence="7 8">DSM 45305</strain>
    </source>
</reference>
<evidence type="ECO:0000313" key="8">
    <source>
        <dbReference type="Proteomes" id="UP000249915"/>
    </source>
</evidence>
<evidence type="ECO:0000256" key="2">
    <source>
        <dbReference type="ARBA" id="ARBA00022448"/>
    </source>
</evidence>
<keyword evidence="3" id="KW-1003">Cell membrane</keyword>
<dbReference type="PANTHER" id="PTHR42718:SF47">
    <property type="entry name" value="METHYL VIOLOGEN RESISTANCE PROTEIN SMVA"/>
    <property type="match status" value="1"/>
</dbReference>
<evidence type="ECO:0000256" key="3">
    <source>
        <dbReference type="ARBA" id="ARBA00022475"/>
    </source>
</evidence>
<protein>
    <submittedName>
        <fullName evidence="7">MFS transporter</fullName>
    </submittedName>
</protein>
<dbReference type="PROSITE" id="PS50850">
    <property type="entry name" value="MFS"/>
    <property type="match status" value="1"/>
</dbReference>
<sequence length="503" mass="51067">MATATTQPGDLRAGRREWIGLAVLALPTLLASLDMSVLFLALPHLSADLGASGVQQLWILDVYGFLIAGFLVTMGTLGDRIGRRRLLLAGASAFTVASLLAAYSVSAEMLIAARALLGIAGATLMPSTLALIGNMFADAHQRAVAIAVWMSCFMVGTAIGPVVGGVLLEAFWWGSVFLLGVPVMVLLLAVGPILLPEYRDAGAGRIDLLSVGLSLAAILPVVYGLKELAKHGWQPSSAGAVAAGLAVGVVFVWRQRRLADPLLDLRLFQARAFSTALLIMLLGAVVMAGTFLFVPQYLQLVTGLSPLVAGLWLVPQALAMIASTQLSPHLAKRFRPGPVMTAALLVAAVGCLLITQVDAGGTGAAVLLLAGFTLACVGVAPPATLGTGLVIGSAPPEKAGSASSVSETSNEFGIALGLATLGTIGAAVFRDRVVLPEGAPEAAGDSLAGAVNAAPDLVGDAGAALLDSARAAFTGGLNAVGWVGAAVFAGLAVLAALLLRERA</sequence>
<evidence type="ECO:0000313" key="7">
    <source>
        <dbReference type="EMBL" id="PXY31090.1"/>
    </source>
</evidence>
<dbReference type="Proteomes" id="UP000249915">
    <property type="component" value="Unassembled WGS sequence"/>
</dbReference>
<keyword evidence="5" id="KW-1133">Transmembrane helix</keyword>
<dbReference type="InterPro" id="IPR036259">
    <property type="entry name" value="MFS_trans_sf"/>
</dbReference>
<dbReference type="InterPro" id="IPR020846">
    <property type="entry name" value="MFS_dom"/>
</dbReference>
<evidence type="ECO:0000256" key="1">
    <source>
        <dbReference type="ARBA" id="ARBA00004651"/>
    </source>
</evidence>
<comment type="subcellular location">
    <subcellularLocation>
        <location evidence="1">Cell membrane</location>
        <topology evidence="1">Multi-pass membrane protein</topology>
    </subcellularLocation>
</comment>
<dbReference type="PANTHER" id="PTHR42718">
    <property type="entry name" value="MAJOR FACILITATOR SUPERFAMILY MULTIDRUG TRANSPORTER MFSC"/>
    <property type="match status" value="1"/>
</dbReference>
<dbReference type="InterPro" id="IPR011701">
    <property type="entry name" value="MFS"/>
</dbReference>